<gene>
    <name evidence="1" type="ORF">DRF62_19885</name>
</gene>
<dbReference type="RefSeq" id="WP_115951840.1">
    <property type="nucleotide sequence ID" value="NZ_QNVS01000124.1"/>
</dbReference>
<dbReference type="SUPFAM" id="SSF55486">
    <property type="entry name" value="Metalloproteases ('zincins'), catalytic domain"/>
    <property type="match status" value="1"/>
</dbReference>
<accession>A0A3D9B4A2</accession>
<dbReference type="AlphaFoldDB" id="A0A3D9B4A2"/>
<reference evidence="1 2" key="1">
    <citation type="journal article" date="2006" name="Int. J. Syst. Evol. Microbiol.">
        <title>Chryseobacterium piscium sp. nov., isolated from fish of the South Atlantic Ocean off South Africa.</title>
        <authorList>
            <person name="de Beer H."/>
            <person name="Hugo C.J."/>
            <person name="Jooste P.J."/>
            <person name="Vancanneyt M."/>
            <person name="Coenye T."/>
            <person name="Vandamme P."/>
        </authorList>
    </citation>
    <scope>NUCLEOTIDE SEQUENCE [LARGE SCALE GENOMIC DNA]</scope>
    <source>
        <strain evidence="1 2">CCUG 51923</strain>
    </source>
</reference>
<dbReference type="Gene3D" id="3.40.390.10">
    <property type="entry name" value="Collagenase (Catalytic Domain)"/>
    <property type="match status" value="1"/>
</dbReference>
<protein>
    <submittedName>
        <fullName evidence="1">Uncharacterized protein</fullName>
    </submittedName>
</protein>
<dbReference type="Proteomes" id="UP000256512">
    <property type="component" value="Unassembled WGS sequence"/>
</dbReference>
<organism evidence="1 2">
    <name type="scientific">Chryseobacterium piscium</name>
    <dbReference type="NCBI Taxonomy" id="333702"/>
    <lineage>
        <taxon>Bacteria</taxon>
        <taxon>Pseudomonadati</taxon>
        <taxon>Bacteroidota</taxon>
        <taxon>Flavobacteriia</taxon>
        <taxon>Flavobacteriales</taxon>
        <taxon>Weeksellaceae</taxon>
        <taxon>Chryseobacterium group</taxon>
        <taxon>Chryseobacterium</taxon>
    </lineage>
</organism>
<keyword evidence="2" id="KW-1185">Reference proteome</keyword>
<proteinExistence type="predicted"/>
<dbReference type="EMBL" id="QNVS01000124">
    <property type="protein sequence ID" value="REC48167.1"/>
    <property type="molecule type" value="Genomic_DNA"/>
</dbReference>
<dbReference type="GO" id="GO:0008237">
    <property type="term" value="F:metallopeptidase activity"/>
    <property type="evidence" value="ECO:0007669"/>
    <property type="project" value="InterPro"/>
</dbReference>
<dbReference type="InterPro" id="IPR024079">
    <property type="entry name" value="MetalloPept_cat_dom_sf"/>
</dbReference>
<evidence type="ECO:0000313" key="1">
    <source>
        <dbReference type="EMBL" id="REC48167.1"/>
    </source>
</evidence>
<name>A0A3D9B4A2_9FLAO</name>
<comment type="caution">
    <text evidence="1">The sequence shown here is derived from an EMBL/GenBank/DDBJ whole genome shotgun (WGS) entry which is preliminary data.</text>
</comment>
<sequence>MSRTRIVRGKIIEVVEKDYDIFSESNIVDNAADMVTEKGETKGVVYENPSKPSAGEIKAKCIVQFRPHDKWNGEFGFDWIRMGDNDTGRRGDKYWYRDIIGKYRDTAKKLQQIYYGGKFKKENDKYDNLLKEFNLFNIVWKNDLYVVPILSLMPNKTAKFTIKLEIKEEPKEIIYKINSKYYKLNKYKISHTSTGKKTLYNDLEITNIASHHSFEYLDVIAISKNGIEEIVGKIKINPNSPANQKKMTVALIKVYNSKGNFSSLNIDARKKEVTKYLNQALIVPSFVTANVYINRLNRIQKKKFEDSYNYVGPTSNDVFDVLYDTMEQFDSKYKNYMKIFFIDDVAGGLFGQTFDIGVPKKSVIVLTNGFNDSTLAHEALHAMNLYHTFDNDSKHTFLAYETDNVMDYSDIENRKFPVISTFAWQWKILHKFIN</sequence>
<evidence type="ECO:0000313" key="2">
    <source>
        <dbReference type="Proteomes" id="UP000256512"/>
    </source>
</evidence>